<evidence type="ECO:0000259" key="5">
    <source>
        <dbReference type="PROSITE" id="PS50975"/>
    </source>
</evidence>
<dbReference type="EMBL" id="FOLS01000001">
    <property type="protein sequence ID" value="SFB88672.1"/>
    <property type="molecule type" value="Genomic_DNA"/>
</dbReference>
<dbReference type="InterPro" id="IPR011761">
    <property type="entry name" value="ATP-grasp"/>
</dbReference>
<name>A0AAQ1HIR8_9PSED</name>
<reference evidence="6 7" key="1">
    <citation type="submission" date="2016-10" db="EMBL/GenBank/DDBJ databases">
        <authorList>
            <person name="Varghese N."/>
            <person name="Submissions S."/>
        </authorList>
    </citation>
    <scope>NUCLEOTIDE SEQUENCE [LARGE SCALE GENOMIC DNA]</scope>
    <source>
        <strain evidence="6 7">LMG 18378</strain>
    </source>
</reference>
<dbReference type="GO" id="GO:0016874">
    <property type="term" value="F:ligase activity"/>
    <property type="evidence" value="ECO:0007669"/>
    <property type="project" value="UniProtKB-KW"/>
</dbReference>
<dbReference type="Proteomes" id="UP000183385">
    <property type="component" value="Unassembled WGS sequence"/>
</dbReference>
<evidence type="ECO:0000313" key="7">
    <source>
        <dbReference type="Proteomes" id="UP000183385"/>
    </source>
</evidence>
<accession>A0AAQ1HIR8</accession>
<evidence type="ECO:0000256" key="3">
    <source>
        <dbReference type="ARBA" id="ARBA00022840"/>
    </source>
</evidence>
<sequence>MTKRFLVLGIGAAQADLLARLSGEFETHALSNTTAGPGRTHARHFAQVDITDRGSVLRYARDHAVDQIYSVGSDVAMPTVGYVAEQLHLPRLASEEVAVTCNNKGLLRHHLQGLPGSLEFEVLEHANQATDVPLPAMLKPVDSQGQRGVCSVSAYAQIPAAFAAAVGFSRSGRVIVEQKVEGREISVNAFFAEGEMVFFLPSDRESWAQFDGGIIRRHILPASLSDGAEQAVRELVLQTAAQLGVQEGPLYFQIKMNGDFPYLIEVAPRLDGCHLWRLILASTGVDLLDGCIKRLQGRTVTMPATLSVRPAYLEFFCQPPGESFALVDAHPDAVHVEFYYAPGEYVRSTNGLMEKCGYQIVMGEL</sequence>
<evidence type="ECO:0000313" key="6">
    <source>
        <dbReference type="EMBL" id="SFB88672.1"/>
    </source>
</evidence>
<dbReference type="PROSITE" id="PS50975">
    <property type="entry name" value="ATP_GRASP"/>
    <property type="match status" value="1"/>
</dbReference>
<keyword evidence="2 4" id="KW-0547">Nucleotide-binding</keyword>
<dbReference type="Gene3D" id="3.40.50.20">
    <property type="match status" value="1"/>
</dbReference>
<protein>
    <submittedName>
        <fullName evidence="6">ATP-grasp domain-containing protein</fullName>
    </submittedName>
</protein>
<dbReference type="Gene3D" id="3.30.1490.20">
    <property type="entry name" value="ATP-grasp fold, A domain"/>
    <property type="match status" value="1"/>
</dbReference>
<proteinExistence type="predicted"/>
<dbReference type="PANTHER" id="PTHR43585">
    <property type="entry name" value="FUMIPYRROLE BIOSYNTHESIS PROTEIN C"/>
    <property type="match status" value="1"/>
</dbReference>
<dbReference type="AlphaFoldDB" id="A0AAQ1HIR8"/>
<dbReference type="PANTHER" id="PTHR43585:SF2">
    <property type="entry name" value="ATP-GRASP ENZYME FSQD"/>
    <property type="match status" value="1"/>
</dbReference>
<dbReference type="GO" id="GO:0005524">
    <property type="term" value="F:ATP binding"/>
    <property type="evidence" value="ECO:0007669"/>
    <property type="project" value="UniProtKB-UniRule"/>
</dbReference>
<comment type="caution">
    <text evidence="6">The sequence shown here is derived from an EMBL/GenBank/DDBJ whole genome shotgun (WGS) entry which is preliminary data.</text>
</comment>
<dbReference type="Pfam" id="PF13535">
    <property type="entry name" value="ATP-grasp_4"/>
    <property type="match status" value="1"/>
</dbReference>
<dbReference type="RefSeq" id="WP_135499863.1">
    <property type="nucleotide sequence ID" value="NZ_FOLS01000001.1"/>
</dbReference>
<organism evidence="6 7">
    <name type="scientific">Pseudomonas citronellolis</name>
    <dbReference type="NCBI Taxonomy" id="53408"/>
    <lineage>
        <taxon>Bacteria</taxon>
        <taxon>Pseudomonadati</taxon>
        <taxon>Pseudomonadota</taxon>
        <taxon>Gammaproteobacteria</taxon>
        <taxon>Pseudomonadales</taxon>
        <taxon>Pseudomonadaceae</taxon>
        <taxon>Pseudomonas</taxon>
    </lineage>
</organism>
<dbReference type="Gene3D" id="3.30.470.20">
    <property type="entry name" value="ATP-grasp fold, B domain"/>
    <property type="match status" value="1"/>
</dbReference>
<dbReference type="InterPro" id="IPR052032">
    <property type="entry name" value="ATP-dep_AA_Ligase"/>
</dbReference>
<feature type="domain" description="ATP-grasp" evidence="5">
    <location>
        <begin position="104"/>
        <end position="296"/>
    </location>
</feature>
<dbReference type="GO" id="GO:0046872">
    <property type="term" value="F:metal ion binding"/>
    <property type="evidence" value="ECO:0007669"/>
    <property type="project" value="InterPro"/>
</dbReference>
<evidence type="ECO:0000256" key="4">
    <source>
        <dbReference type="PROSITE-ProRule" id="PRU00409"/>
    </source>
</evidence>
<dbReference type="SUPFAM" id="SSF56059">
    <property type="entry name" value="Glutathione synthetase ATP-binding domain-like"/>
    <property type="match status" value="1"/>
</dbReference>
<gene>
    <name evidence="6" type="ORF">SAMN05216577_101210</name>
</gene>
<evidence type="ECO:0000256" key="1">
    <source>
        <dbReference type="ARBA" id="ARBA00022598"/>
    </source>
</evidence>
<keyword evidence="1" id="KW-0436">Ligase</keyword>
<dbReference type="InterPro" id="IPR013815">
    <property type="entry name" value="ATP_grasp_subdomain_1"/>
</dbReference>
<keyword evidence="3 4" id="KW-0067">ATP-binding</keyword>
<keyword evidence="7" id="KW-1185">Reference proteome</keyword>
<evidence type="ECO:0000256" key="2">
    <source>
        <dbReference type="ARBA" id="ARBA00022741"/>
    </source>
</evidence>